<gene>
    <name evidence="1" type="ORF">H5410_015122</name>
</gene>
<reference evidence="1 2" key="1">
    <citation type="submission" date="2020-09" db="EMBL/GenBank/DDBJ databases">
        <title>De no assembly of potato wild relative species, Solanum commersonii.</title>
        <authorList>
            <person name="Cho K."/>
        </authorList>
    </citation>
    <scope>NUCLEOTIDE SEQUENCE [LARGE SCALE GENOMIC DNA]</scope>
    <source>
        <strain evidence="1">LZ3.2</strain>
        <tissue evidence="1">Leaf</tissue>
    </source>
</reference>
<dbReference type="OrthoDB" id="1434682at2759"/>
<evidence type="ECO:0000313" key="1">
    <source>
        <dbReference type="EMBL" id="KAG5615298.1"/>
    </source>
</evidence>
<dbReference type="Pfam" id="PF14223">
    <property type="entry name" value="Retrotran_gag_2"/>
    <property type="match status" value="1"/>
</dbReference>
<protein>
    <recommendedName>
        <fullName evidence="3">Retrovirus-related Pol polyprotein from transposon TNT 1-94</fullName>
    </recommendedName>
</protein>
<organism evidence="1 2">
    <name type="scientific">Solanum commersonii</name>
    <name type="common">Commerson's wild potato</name>
    <name type="synonym">Commerson's nightshade</name>
    <dbReference type="NCBI Taxonomy" id="4109"/>
    <lineage>
        <taxon>Eukaryota</taxon>
        <taxon>Viridiplantae</taxon>
        <taxon>Streptophyta</taxon>
        <taxon>Embryophyta</taxon>
        <taxon>Tracheophyta</taxon>
        <taxon>Spermatophyta</taxon>
        <taxon>Magnoliopsida</taxon>
        <taxon>eudicotyledons</taxon>
        <taxon>Gunneridae</taxon>
        <taxon>Pentapetalae</taxon>
        <taxon>asterids</taxon>
        <taxon>lamiids</taxon>
        <taxon>Solanales</taxon>
        <taxon>Solanaceae</taxon>
        <taxon>Solanoideae</taxon>
        <taxon>Solaneae</taxon>
        <taxon>Solanum</taxon>
    </lineage>
</organism>
<evidence type="ECO:0008006" key="3">
    <source>
        <dbReference type="Google" id="ProtNLM"/>
    </source>
</evidence>
<evidence type="ECO:0000313" key="2">
    <source>
        <dbReference type="Proteomes" id="UP000824120"/>
    </source>
</evidence>
<name>A0A9J5ZTF8_SOLCO</name>
<dbReference type="AlphaFoldDB" id="A0A9J5ZTF8"/>
<keyword evidence="2" id="KW-1185">Reference proteome</keyword>
<dbReference type="EMBL" id="JACXVP010000003">
    <property type="protein sequence ID" value="KAG5615298.1"/>
    <property type="molecule type" value="Genomic_DNA"/>
</dbReference>
<comment type="caution">
    <text evidence="1">The sequence shown here is derived from an EMBL/GenBank/DDBJ whole genome shotgun (WGS) entry which is preliminary data.</text>
</comment>
<accession>A0A9J5ZTF8</accession>
<sequence length="181" mass="20655">MMALLWREGSIHAIDGKYLDDTSDSDKEKIEGNALSLIQLSLAPNVLCEVSTSTKEMTKQLLERPKGLYHDRSVTTRMLLQRRLHTFKMESSTLLQDHLDAFNKLVMDLQTTGIKKNELTLACALLFSLTSKYRNIKNAMMYSKEPFTLEQVRQAINSCDVRRHLEGDKVSGFFVISHTSQ</sequence>
<proteinExistence type="predicted"/>
<dbReference type="Proteomes" id="UP000824120">
    <property type="component" value="Chromosome 3"/>
</dbReference>